<organism evidence="3 4">
    <name type="scientific">Sporolactobacillus shoreicorticis</name>
    <dbReference type="NCBI Taxonomy" id="1923877"/>
    <lineage>
        <taxon>Bacteria</taxon>
        <taxon>Bacillati</taxon>
        <taxon>Bacillota</taxon>
        <taxon>Bacilli</taxon>
        <taxon>Bacillales</taxon>
        <taxon>Sporolactobacillaceae</taxon>
        <taxon>Sporolactobacillus</taxon>
    </lineage>
</organism>
<dbReference type="PROSITE" id="PS51257">
    <property type="entry name" value="PROKAR_LIPOPROTEIN"/>
    <property type="match status" value="1"/>
</dbReference>
<comment type="caution">
    <text evidence="3">The sequence shown here is derived from an EMBL/GenBank/DDBJ whole genome shotgun (WGS) entry which is preliminary data.</text>
</comment>
<feature type="chain" id="PRO_5046519682" description="Lipoprotein" evidence="2">
    <location>
        <begin position="24"/>
        <end position="190"/>
    </location>
</feature>
<keyword evidence="4" id="KW-1185">Reference proteome</keyword>
<evidence type="ECO:0000256" key="2">
    <source>
        <dbReference type="SAM" id="SignalP"/>
    </source>
</evidence>
<sequence>MKRLIILFATFFLIILSGCSARATSTSAVNVSKEHQNTDSTNHSSKNKSSDHAEDHSDIDMGQNSVNDQESDHSDSAGASSTSDTTDQSSSTNTSKNSQPAQADSSSSSTNTGNVTLSTSASAQLYLKQQLKMDHNNDLLFDDMGGLLNKDKKGSYYMIKLISKSLRKNGGSGTVGLYKVYKNGIYELAQ</sequence>
<evidence type="ECO:0000313" key="3">
    <source>
        <dbReference type="EMBL" id="MFD2694306.1"/>
    </source>
</evidence>
<dbReference type="Proteomes" id="UP001597399">
    <property type="component" value="Unassembled WGS sequence"/>
</dbReference>
<feature type="compositionally biased region" description="Basic and acidic residues" evidence="1">
    <location>
        <begin position="48"/>
        <end position="59"/>
    </location>
</feature>
<gene>
    <name evidence="3" type="ORF">ACFSUE_11810</name>
</gene>
<evidence type="ECO:0000313" key="4">
    <source>
        <dbReference type="Proteomes" id="UP001597399"/>
    </source>
</evidence>
<feature type="region of interest" description="Disordered" evidence="1">
    <location>
        <begin position="30"/>
        <end position="115"/>
    </location>
</feature>
<proteinExistence type="predicted"/>
<keyword evidence="2" id="KW-0732">Signal</keyword>
<reference evidence="4" key="1">
    <citation type="journal article" date="2019" name="Int. J. Syst. Evol. Microbiol.">
        <title>The Global Catalogue of Microorganisms (GCM) 10K type strain sequencing project: providing services to taxonomists for standard genome sequencing and annotation.</title>
        <authorList>
            <consortium name="The Broad Institute Genomics Platform"/>
            <consortium name="The Broad Institute Genome Sequencing Center for Infectious Disease"/>
            <person name="Wu L."/>
            <person name="Ma J."/>
        </authorList>
    </citation>
    <scope>NUCLEOTIDE SEQUENCE [LARGE SCALE GENOMIC DNA]</scope>
    <source>
        <strain evidence="4">TISTR 2466</strain>
    </source>
</reference>
<protein>
    <recommendedName>
        <fullName evidence="5">Lipoprotein</fullName>
    </recommendedName>
</protein>
<name>A0ABW5S3X6_9BACL</name>
<feature type="compositionally biased region" description="Low complexity" evidence="1">
    <location>
        <begin position="76"/>
        <end position="115"/>
    </location>
</feature>
<feature type="signal peptide" evidence="2">
    <location>
        <begin position="1"/>
        <end position="23"/>
    </location>
</feature>
<evidence type="ECO:0008006" key="5">
    <source>
        <dbReference type="Google" id="ProtNLM"/>
    </source>
</evidence>
<accession>A0ABW5S3X6</accession>
<dbReference type="RefSeq" id="WP_253057853.1">
    <property type="nucleotide sequence ID" value="NZ_JAMXWM010000001.1"/>
</dbReference>
<dbReference type="EMBL" id="JBHUMQ010000026">
    <property type="protein sequence ID" value="MFD2694306.1"/>
    <property type="molecule type" value="Genomic_DNA"/>
</dbReference>
<evidence type="ECO:0000256" key="1">
    <source>
        <dbReference type="SAM" id="MobiDB-lite"/>
    </source>
</evidence>